<sequence length="211" mass="24466">MKKEMIKKTYDNIYELCEDVVDTYDVLESNYDNNIVSIIAKYDEASLIVSELCTMDFSIFSCELHDPEFAGYTDEYLIEIIEDKIFCEPAKRNGDYIGSGSSIVYVLDDCNSKVISKFEADYAYEVHLYDENDEDDMKYDRDGCIFCDECDECDEYDEHGFLLDDDYVDNKDLHGFSASKSDDYGCHSVSFYSTEQVNHDNMMDLLRIFGL</sequence>
<dbReference type="EMBL" id="JAPRAY010000003">
    <property type="protein sequence ID" value="MCZ0666521.1"/>
    <property type="molecule type" value="Genomic_DNA"/>
</dbReference>
<dbReference type="AlphaFoldDB" id="A0A9Q4EWZ3"/>
<dbReference type="Proteomes" id="UP001079535">
    <property type="component" value="Unassembled WGS sequence"/>
</dbReference>
<reference evidence="1" key="1">
    <citation type="submission" date="2022-11" db="EMBL/GenBank/DDBJ databases">
        <title>Temperate bacteriophages infecting mucin-degrading bacterium Ruminococcus gnavus from the human gut.</title>
        <authorList>
            <person name="Buttimer C."/>
        </authorList>
    </citation>
    <scope>NUCLEOTIDE SEQUENCE</scope>
    <source>
        <strain evidence="1">CCUG 49994</strain>
    </source>
</reference>
<name>A0A9Q4EWZ3_MEDGN</name>
<comment type="caution">
    <text evidence="1">The sequence shown here is derived from an EMBL/GenBank/DDBJ whole genome shotgun (WGS) entry which is preliminary data.</text>
</comment>
<gene>
    <name evidence="1" type="ORF">OZZ17_03085</name>
</gene>
<protein>
    <submittedName>
        <fullName evidence="1">Uncharacterized protein</fullName>
    </submittedName>
</protein>
<accession>A0A9Q4EWZ3</accession>
<proteinExistence type="predicted"/>
<evidence type="ECO:0000313" key="1">
    <source>
        <dbReference type="EMBL" id="MCZ0666521.1"/>
    </source>
</evidence>
<dbReference type="RefSeq" id="WP_009245969.1">
    <property type="nucleotide sequence ID" value="NZ_CABKQB010000018.1"/>
</dbReference>
<evidence type="ECO:0000313" key="2">
    <source>
        <dbReference type="Proteomes" id="UP001079535"/>
    </source>
</evidence>
<organism evidence="1 2">
    <name type="scientific">Mediterraneibacter gnavus</name>
    <name type="common">Ruminococcus gnavus</name>
    <dbReference type="NCBI Taxonomy" id="33038"/>
    <lineage>
        <taxon>Bacteria</taxon>
        <taxon>Bacillati</taxon>
        <taxon>Bacillota</taxon>
        <taxon>Clostridia</taxon>
        <taxon>Lachnospirales</taxon>
        <taxon>Lachnospiraceae</taxon>
        <taxon>Mediterraneibacter</taxon>
    </lineage>
</organism>